<organism evidence="1">
    <name type="scientific">marine sediment metagenome</name>
    <dbReference type="NCBI Taxonomy" id="412755"/>
    <lineage>
        <taxon>unclassified sequences</taxon>
        <taxon>metagenomes</taxon>
        <taxon>ecological metagenomes</taxon>
    </lineage>
</organism>
<gene>
    <name evidence="1" type="ORF">LCGC14_2214090</name>
</gene>
<proteinExistence type="predicted"/>
<evidence type="ECO:0000313" key="1">
    <source>
        <dbReference type="EMBL" id="KKL59559.1"/>
    </source>
</evidence>
<sequence length="96" mass="10940">MNERHKVIIIKALTNGIDAAQKRGEELRADGSAAFTEFERGNIREELRIMDEWVVELADALHWLTGKQLEEMKTLHKMIQNKGAIPMNTNTDGHDV</sequence>
<name>A0A0F9DD27_9ZZZZ</name>
<dbReference type="EMBL" id="LAZR01029445">
    <property type="protein sequence ID" value="KKL59559.1"/>
    <property type="molecule type" value="Genomic_DNA"/>
</dbReference>
<protein>
    <submittedName>
        <fullName evidence="1">Uncharacterized protein</fullName>
    </submittedName>
</protein>
<dbReference type="AlphaFoldDB" id="A0A0F9DD27"/>
<accession>A0A0F9DD27</accession>
<comment type="caution">
    <text evidence="1">The sequence shown here is derived from an EMBL/GenBank/DDBJ whole genome shotgun (WGS) entry which is preliminary data.</text>
</comment>
<reference evidence="1" key="1">
    <citation type="journal article" date="2015" name="Nature">
        <title>Complex archaea that bridge the gap between prokaryotes and eukaryotes.</title>
        <authorList>
            <person name="Spang A."/>
            <person name="Saw J.H."/>
            <person name="Jorgensen S.L."/>
            <person name="Zaremba-Niedzwiedzka K."/>
            <person name="Martijn J."/>
            <person name="Lind A.E."/>
            <person name="van Eijk R."/>
            <person name="Schleper C."/>
            <person name="Guy L."/>
            <person name="Ettema T.J."/>
        </authorList>
    </citation>
    <scope>NUCLEOTIDE SEQUENCE</scope>
</reference>